<dbReference type="InterPro" id="IPR013783">
    <property type="entry name" value="Ig-like_fold"/>
</dbReference>
<dbReference type="Gene3D" id="2.60.120.200">
    <property type="match status" value="1"/>
</dbReference>
<dbReference type="EMBL" id="VOOR01000091">
    <property type="protein sequence ID" value="TXB59718.1"/>
    <property type="molecule type" value="Genomic_DNA"/>
</dbReference>
<dbReference type="PROSITE" id="PS50825">
    <property type="entry name" value="HYR"/>
    <property type="match status" value="1"/>
</dbReference>
<comment type="caution">
    <text evidence="3">The sequence shown here is derived from an EMBL/GenBank/DDBJ whole genome shotgun (WGS) entry which is preliminary data.</text>
</comment>
<keyword evidence="1" id="KW-0677">Repeat</keyword>
<dbReference type="Pfam" id="PF18962">
    <property type="entry name" value="Por_Secre_tail"/>
    <property type="match status" value="1"/>
</dbReference>
<sequence length="1394" mass="144996">MGTTNMDWATAANWSAGSVPLSTEDVVIPITSNDPIISGATTAAVNSVTVQMGAQLTVTGSLSIDNSSPFAIHNQGTVNNNGTLNLGTVASVANQGILNYGTFNNNSSGEINIDRAFAGITNYEGTFTNLGTLTIGEVSGIIGPGIYNEAAFTNGPGAEIYIINTSGSGLYNLAGSSFSNDGLMAFGLGGSITGPAIYNFVDFTNGAAAEIKIENSFYGIDHRSGATFNNLGIITIGANAPVRNSAIFNEGIFNNTGATINVDSTGVAIDNRSTGVFNHSGTLTIGANHSMENIGIFNQGELTNDGGEITIDRIFNQNGFYNDYNASVDNSGTITIGSVASVSGHGLINNGLFENRSTAAISINRITSPFSSNINGIYNGRQATFYNWGKLWIGNEAGSFNHGLYNTHIFQNYSGAEMTIDRIEGEFSANALFNEKTFTNAGSIHIGDVGTVGKFGLYNGFSGANFNNDGGEITINNVQGGENTHAMYIESAFTNSGTIRIGNIANSSDWGLFNTGSLNNTGGTITIDNTALAGMRNQNSATVNNSGQIRIGQTGTVGDWGLWNVATVNNQENGMITIDQTTMAGLLHQNGSFNNYGFIRVGTNAGVTQYAFWNDDAFNNFACGTFEIAAAFSNEDVFTNTGLMIVNTAVAHANTGFENDGIIAYPQNNPIPNVTNNEIIVTPVSTDCGEVTPALDLAAMIDLTIATTWYQDEALTVVAGTYDQPSNTFTFTESPAATISTLYFSATSTTEGCSMTAPIEVTFTDEEAPTISCPATQTLVLGDDCTAMLGDYIALATANDNCDVISLEQSPEAASTVSGVGNEIITLTAFDLKGWSNSCTFTVEKVDQTAPTALCQNTTVQLDANGMGSISTDDINNGSSDGCGLAAIDALTLDITHFTCADVGGNSVTLNVTDANGNASSCSATVTVLDNIAPTAICQNATVQLDANGNGSTTAELIDNGSNDACGINLALSQTEFDCSHLGSNSVTLNVTDANGNFSSCSATVTVLDDIAPTAICQNATVQLDANGNGSTTAELVDNGSNDACGIFSLSLSQTDFTCADVGGNSVTLNVSDANGNSSTCTAVIEVVEGNALPAPWYQAEIGNAPGTLAGYLPCTGNEDEITLASGALNPINGNQDHLGAALQPLCGDVVITARVNGAENGYAGLIIREHNGSGSRYIGLFTAGAPIYRRESRAAPNAPKQAALYLGSTSGWMRLQRQGNLFRLYRSNNGVQFQLLTQVVIPMGSCAEAGLAVFSTRPGQSASAIFSDISIATAGADMASGAAHPQLMPKAGQAMDAPGMFLEDLSPALQSQLQHKIFPNPAKGQFTLQLGSPLAAPAAADLRDQLGRAVATQRLEAGQAQALWDVHELPAGIYWLLLDEQGQPPLRLKVVIE</sequence>
<dbReference type="Gene3D" id="2.60.40.10">
    <property type="entry name" value="Immunoglobulins"/>
    <property type="match status" value="1"/>
</dbReference>
<evidence type="ECO:0000313" key="3">
    <source>
        <dbReference type="EMBL" id="TXB59718.1"/>
    </source>
</evidence>
<protein>
    <recommendedName>
        <fullName evidence="2">HYR domain-containing protein</fullName>
    </recommendedName>
</protein>
<name>A0A5C6RFB3_9BACT</name>
<evidence type="ECO:0000313" key="4">
    <source>
        <dbReference type="Proteomes" id="UP000321580"/>
    </source>
</evidence>
<reference evidence="3 4" key="1">
    <citation type="submission" date="2019-08" db="EMBL/GenBank/DDBJ databases">
        <title>Genome of Phaeodactylibacter luteus.</title>
        <authorList>
            <person name="Bowman J.P."/>
        </authorList>
    </citation>
    <scope>NUCLEOTIDE SEQUENCE [LARGE SCALE GENOMIC DNA]</scope>
    <source>
        <strain evidence="3 4">KCTC 42180</strain>
    </source>
</reference>
<accession>A0A5C6RFB3</accession>
<dbReference type="PANTHER" id="PTHR24273">
    <property type="entry name" value="FI04643P-RELATED"/>
    <property type="match status" value="1"/>
</dbReference>
<evidence type="ECO:0000256" key="1">
    <source>
        <dbReference type="ARBA" id="ARBA00022737"/>
    </source>
</evidence>
<dbReference type="Proteomes" id="UP000321580">
    <property type="component" value="Unassembled WGS sequence"/>
</dbReference>
<proteinExistence type="predicted"/>
<dbReference type="RefSeq" id="WP_147169614.1">
    <property type="nucleotide sequence ID" value="NZ_VOOR01000091.1"/>
</dbReference>
<dbReference type="InterPro" id="IPR003410">
    <property type="entry name" value="HYR_dom"/>
</dbReference>
<feature type="domain" description="HYR" evidence="2">
    <location>
        <begin position="764"/>
        <end position="847"/>
    </location>
</feature>
<dbReference type="OrthoDB" id="9805017at2"/>
<gene>
    <name evidence="3" type="ORF">FRY97_21110</name>
</gene>
<evidence type="ECO:0000259" key="2">
    <source>
        <dbReference type="PROSITE" id="PS50825"/>
    </source>
</evidence>
<dbReference type="InterPro" id="IPR026444">
    <property type="entry name" value="Secre_tail"/>
</dbReference>
<organism evidence="3 4">
    <name type="scientific">Phaeodactylibacter luteus</name>
    <dbReference type="NCBI Taxonomy" id="1564516"/>
    <lineage>
        <taxon>Bacteria</taxon>
        <taxon>Pseudomonadati</taxon>
        <taxon>Bacteroidota</taxon>
        <taxon>Saprospiria</taxon>
        <taxon>Saprospirales</taxon>
        <taxon>Haliscomenobacteraceae</taxon>
        <taxon>Phaeodactylibacter</taxon>
    </lineage>
</organism>
<dbReference type="PANTHER" id="PTHR24273:SF32">
    <property type="entry name" value="HYALIN"/>
    <property type="match status" value="1"/>
</dbReference>
<keyword evidence="4" id="KW-1185">Reference proteome</keyword>